<name>F5XEF5_MICPN</name>
<dbReference type="GO" id="GO:0006352">
    <property type="term" value="P:DNA-templated transcription initiation"/>
    <property type="evidence" value="ECO:0007669"/>
    <property type="project" value="InterPro"/>
</dbReference>
<accession>F5XEF5</accession>
<dbReference type="InterPro" id="IPR001789">
    <property type="entry name" value="Sig_transdc_resp-reg_receiver"/>
</dbReference>
<protein>
    <submittedName>
        <fullName evidence="8">Putative two-component system response regulator</fullName>
    </submittedName>
</protein>
<keyword evidence="2" id="KW-0805">Transcription regulation</keyword>
<sequence length="238" mass="25361">MTRSRGQRAAGEITASNPIRLGVIDDHEAIRIGVIGAAQLEAKAKAAPIRVTCQAATVDELIAAGRDACEIVALDLGLADGSSPASNIGRLLGHSCDVVVYSLADDRAVLREAMSAGAAGYVRKSERVGRLLEMVRDVHAGRPVICREFAAVVDDDPQFARAELTDKEREAVGLYASGLSVEATAQRMQCTAATAKTYVDRARAKYQAQNRPAGQKVQLFVNAVEDGILPPVLPRSRR</sequence>
<evidence type="ECO:0000256" key="1">
    <source>
        <dbReference type="ARBA" id="ARBA00010641"/>
    </source>
</evidence>
<dbReference type="InterPro" id="IPR011006">
    <property type="entry name" value="CheY-like_superfamily"/>
</dbReference>
<comment type="similarity">
    <text evidence="1">Belongs to the sigma-70 factor family. ECF subfamily.</text>
</comment>
<evidence type="ECO:0000256" key="4">
    <source>
        <dbReference type="ARBA" id="ARBA00023125"/>
    </source>
</evidence>
<keyword evidence="3" id="KW-0731">Sigma factor</keyword>
<keyword evidence="5" id="KW-0804">Transcription</keyword>
<dbReference type="AlphaFoldDB" id="F5XEF5"/>
<dbReference type="InterPro" id="IPR000792">
    <property type="entry name" value="Tscrpt_reg_LuxR_C"/>
</dbReference>
<evidence type="ECO:0000256" key="3">
    <source>
        <dbReference type="ARBA" id="ARBA00023082"/>
    </source>
</evidence>
<dbReference type="KEGG" id="mph:MLP_46890"/>
<evidence type="ECO:0000256" key="2">
    <source>
        <dbReference type="ARBA" id="ARBA00023015"/>
    </source>
</evidence>
<dbReference type="PANTHER" id="PTHR43214:SF38">
    <property type="entry name" value="NITRATE_NITRITE RESPONSE REGULATOR PROTEIN NARL"/>
    <property type="match status" value="1"/>
</dbReference>
<dbReference type="GO" id="GO:0003677">
    <property type="term" value="F:DNA binding"/>
    <property type="evidence" value="ECO:0007669"/>
    <property type="project" value="UniProtKB-KW"/>
</dbReference>
<keyword evidence="9" id="KW-1185">Reference proteome</keyword>
<dbReference type="Pfam" id="PF08281">
    <property type="entry name" value="Sigma70_r4_2"/>
    <property type="match status" value="1"/>
</dbReference>
<dbReference type="InterPro" id="IPR013249">
    <property type="entry name" value="RNA_pol_sigma70_r4_t2"/>
</dbReference>
<dbReference type="OrthoDB" id="3171335at2"/>
<dbReference type="RefSeq" id="WP_013865532.1">
    <property type="nucleotide sequence ID" value="NC_015635.1"/>
</dbReference>
<dbReference type="EMBL" id="AP012204">
    <property type="protein sequence ID" value="BAK37703.1"/>
    <property type="molecule type" value="Genomic_DNA"/>
</dbReference>
<dbReference type="SUPFAM" id="SSF52172">
    <property type="entry name" value="CheY-like"/>
    <property type="match status" value="1"/>
</dbReference>
<reference evidence="8 9" key="1">
    <citation type="submission" date="2011-05" db="EMBL/GenBank/DDBJ databases">
        <title>Whole genome sequence of Microlunatus phosphovorus NM-1.</title>
        <authorList>
            <person name="Hosoyama A."/>
            <person name="Sasaki K."/>
            <person name="Harada T."/>
            <person name="Igarashi R."/>
            <person name="Kawakoshi A."/>
            <person name="Sasagawa M."/>
            <person name="Fukada J."/>
            <person name="Nakamura S."/>
            <person name="Katano Y."/>
            <person name="Hanada S."/>
            <person name="Kamagata Y."/>
            <person name="Nakamura N."/>
            <person name="Yamazaki S."/>
            <person name="Fujita N."/>
        </authorList>
    </citation>
    <scope>NUCLEOTIDE SEQUENCE [LARGE SCALE GENOMIC DNA]</scope>
    <source>
        <strain evidence="9">ATCC 700054 / DSM 10555 / JCM 9379 / NBRC 101784 / NCIMB 13414 / VKM Ac-1990 / NM-1</strain>
    </source>
</reference>
<evidence type="ECO:0000256" key="5">
    <source>
        <dbReference type="ARBA" id="ARBA00023163"/>
    </source>
</evidence>
<proteinExistence type="inferred from homology"/>
<evidence type="ECO:0000259" key="7">
    <source>
        <dbReference type="PROSITE" id="PS50110"/>
    </source>
</evidence>
<dbReference type="PANTHER" id="PTHR43214">
    <property type="entry name" value="TWO-COMPONENT RESPONSE REGULATOR"/>
    <property type="match status" value="1"/>
</dbReference>
<dbReference type="InterPro" id="IPR039420">
    <property type="entry name" value="WalR-like"/>
</dbReference>
<dbReference type="PROSITE" id="PS50110">
    <property type="entry name" value="RESPONSE_REGULATORY"/>
    <property type="match status" value="1"/>
</dbReference>
<evidence type="ECO:0000313" key="9">
    <source>
        <dbReference type="Proteomes" id="UP000007947"/>
    </source>
</evidence>
<keyword evidence="6" id="KW-0597">Phosphoprotein</keyword>
<dbReference type="GO" id="GO:0000160">
    <property type="term" value="P:phosphorelay signal transduction system"/>
    <property type="evidence" value="ECO:0007669"/>
    <property type="project" value="InterPro"/>
</dbReference>
<dbReference type="SUPFAM" id="SSF46894">
    <property type="entry name" value="C-terminal effector domain of the bipartite response regulators"/>
    <property type="match status" value="1"/>
</dbReference>
<dbReference type="SMART" id="SM00421">
    <property type="entry name" value="HTH_LUXR"/>
    <property type="match status" value="1"/>
</dbReference>
<dbReference type="Proteomes" id="UP000007947">
    <property type="component" value="Chromosome"/>
</dbReference>
<feature type="modified residue" description="4-aspartylphosphate" evidence="6">
    <location>
        <position position="75"/>
    </location>
</feature>
<dbReference type="InterPro" id="IPR016032">
    <property type="entry name" value="Sig_transdc_resp-reg_C-effctor"/>
</dbReference>
<gene>
    <name evidence="8" type="ordered locus">MLP_46890</name>
</gene>
<keyword evidence="4" id="KW-0238">DNA-binding</keyword>
<dbReference type="STRING" id="1032480.MLP_46890"/>
<dbReference type="GO" id="GO:0016987">
    <property type="term" value="F:sigma factor activity"/>
    <property type="evidence" value="ECO:0007669"/>
    <property type="project" value="UniProtKB-KW"/>
</dbReference>
<dbReference type="Gene3D" id="3.40.50.2300">
    <property type="match status" value="1"/>
</dbReference>
<evidence type="ECO:0000313" key="8">
    <source>
        <dbReference type="EMBL" id="BAK37703.1"/>
    </source>
</evidence>
<dbReference type="eggNOG" id="COG2197">
    <property type="taxonomic scope" value="Bacteria"/>
</dbReference>
<organism evidence="8 9">
    <name type="scientific">Microlunatus phosphovorus (strain ATCC 700054 / DSM 10555 / JCM 9379 / NBRC 101784 / NCIMB 13414 / VKM Ac-1990 / NM-1)</name>
    <dbReference type="NCBI Taxonomy" id="1032480"/>
    <lineage>
        <taxon>Bacteria</taxon>
        <taxon>Bacillati</taxon>
        <taxon>Actinomycetota</taxon>
        <taxon>Actinomycetes</taxon>
        <taxon>Propionibacteriales</taxon>
        <taxon>Propionibacteriaceae</taxon>
        <taxon>Microlunatus</taxon>
    </lineage>
</organism>
<dbReference type="HOGENOM" id="CLU_000445_90_5_11"/>
<evidence type="ECO:0000256" key="6">
    <source>
        <dbReference type="PROSITE-ProRule" id="PRU00169"/>
    </source>
</evidence>
<feature type="domain" description="Response regulatory" evidence="7">
    <location>
        <begin position="20"/>
        <end position="139"/>
    </location>
</feature>